<dbReference type="GO" id="GO:0005840">
    <property type="term" value="C:ribosome"/>
    <property type="evidence" value="ECO:0007669"/>
    <property type="project" value="UniProtKB-KW"/>
</dbReference>
<dbReference type="SUPFAM" id="SSF55282">
    <property type="entry name" value="RL5-like"/>
    <property type="match status" value="1"/>
</dbReference>
<dbReference type="GO" id="GO:1990904">
    <property type="term" value="C:ribonucleoprotein complex"/>
    <property type="evidence" value="ECO:0007669"/>
    <property type="project" value="UniProtKB-KW"/>
</dbReference>
<dbReference type="EMBL" id="KF060940">
    <property type="protein sequence ID" value="AGZ90251.1"/>
    <property type="molecule type" value="Genomic_DNA"/>
</dbReference>
<accession>U5YGP4</accession>
<evidence type="ECO:0000256" key="2">
    <source>
        <dbReference type="ARBA" id="ARBA00022980"/>
    </source>
</evidence>
<geneLocation type="mitochondrion" evidence="4"/>
<sequence>MGSSRLRYHYENILRQDLLLKLNYANIMQVPRLCKINMLTHLRDHGSDNSVKSVSLALEILCGQKFVERGARKQVFLPLRGTKYSPASRQNFLSLRAKTKTGTLGARSARSSLRSPPLMYNFLDKLITIILLTQPLTKTSYDYTIQIQANTIQITIEKKLGGLFPEIQNHFEFFESAQNLQVIIVTSALTENETQLLWTGLLQKEI</sequence>
<evidence type="ECO:0000313" key="4">
    <source>
        <dbReference type="EMBL" id="AGZ90251.1"/>
    </source>
</evidence>
<dbReference type="GO" id="GO:0003735">
    <property type="term" value="F:structural constituent of ribosome"/>
    <property type="evidence" value="ECO:0007669"/>
    <property type="project" value="InterPro"/>
</dbReference>
<dbReference type="InterPro" id="IPR022803">
    <property type="entry name" value="Ribosomal_uL5_dom_sf"/>
</dbReference>
<keyword evidence="2 4" id="KW-0689">Ribosomal protein</keyword>
<keyword evidence="3" id="KW-0687">Ribonucleoprotein</keyword>
<gene>
    <name evidence="4" type="primary">rpl5</name>
</gene>
<dbReference type="AlphaFoldDB" id="U5YGP4"/>
<dbReference type="GO" id="GO:0006412">
    <property type="term" value="P:translation"/>
    <property type="evidence" value="ECO:0007669"/>
    <property type="project" value="InterPro"/>
</dbReference>
<dbReference type="PANTHER" id="PTHR11994">
    <property type="entry name" value="60S RIBOSOMAL PROTEIN L11-RELATED"/>
    <property type="match status" value="1"/>
</dbReference>
<dbReference type="InterPro" id="IPR002132">
    <property type="entry name" value="Ribosomal_uL5"/>
</dbReference>
<reference evidence="4" key="1">
    <citation type="journal article" date="2013" name="Genome Biol. Evol.">
        <title>Tracing the evolution of streptophyte algae and their mitochondrial genome.</title>
        <authorList>
            <person name="Turmel M."/>
            <person name="Otis C."/>
            <person name="Lemieux C."/>
        </authorList>
    </citation>
    <scope>NUCLEOTIDE SEQUENCE</scope>
</reference>
<dbReference type="RefSeq" id="YP_008816039.1">
    <property type="nucleotide sequence ID" value="NC_022860.1"/>
</dbReference>
<keyword evidence="4" id="KW-0496">Mitochondrion</keyword>
<dbReference type="PIRSF" id="PIRSF002161">
    <property type="entry name" value="Ribosomal_L5"/>
    <property type="match status" value="1"/>
</dbReference>
<protein>
    <submittedName>
        <fullName evidence="4">Ribosomal protein L5</fullName>
    </submittedName>
</protein>
<name>U5YGP4_9VIRI</name>
<comment type="similarity">
    <text evidence="1">Belongs to the universal ribosomal protein uL5 family.</text>
</comment>
<proteinExistence type="inferred from homology"/>
<organism evidence="4">
    <name type="scientific">Closterium baillyanum</name>
    <dbReference type="NCBI Taxonomy" id="1416941"/>
    <lineage>
        <taxon>Eukaryota</taxon>
        <taxon>Viridiplantae</taxon>
        <taxon>Streptophyta</taxon>
        <taxon>Zygnematophyceae</taxon>
        <taxon>Zygnematophycidae</taxon>
        <taxon>Desmidiales</taxon>
        <taxon>Closteriaceae</taxon>
        <taxon>Closterium</taxon>
    </lineage>
</organism>
<evidence type="ECO:0000256" key="1">
    <source>
        <dbReference type="ARBA" id="ARBA00008553"/>
    </source>
</evidence>
<dbReference type="GeneID" id="17675280"/>
<evidence type="ECO:0000256" key="3">
    <source>
        <dbReference type="ARBA" id="ARBA00023274"/>
    </source>
</evidence>
<dbReference type="Gene3D" id="3.30.1440.10">
    <property type="match status" value="1"/>
</dbReference>